<dbReference type="EMBL" id="NVMX01000160">
    <property type="protein sequence ID" value="PDZ94579.1"/>
    <property type="molecule type" value="Genomic_DNA"/>
</dbReference>
<reference evidence="1 2" key="1">
    <citation type="submission" date="2017-09" db="EMBL/GenBank/DDBJ databases">
        <title>Large-scale bioinformatics analysis of Bacillus genomes uncovers conserved roles of natural products in bacterial physiology.</title>
        <authorList>
            <consortium name="Agbiome Team Llc"/>
            <person name="Bleich R.M."/>
            <person name="Grubbs K.J."/>
            <person name="Santa Maria K.C."/>
            <person name="Allen S.E."/>
            <person name="Farag S."/>
            <person name="Shank E.A."/>
            <person name="Bowers A."/>
        </authorList>
    </citation>
    <scope>NUCLEOTIDE SEQUENCE [LARGE SCALE GENOMIC DNA]</scope>
    <source>
        <strain evidence="1 2">AFS092789</strain>
    </source>
</reference>
<sequence>MYTKTELQQIGQTILQQMGGQGKLSAMISINHIGVGINEAGNPYISFSFKGNPKITHCVITLNKMDLYDLDFIHIHPRSFERTVFKEVKDIYAENLKSTFENTTELYLSL</sequence>
<accession>A0A9X6XVF8</accession>
<dbReference type="RefSeq" id="WP_098006889.1">
    <property type="nucleotide sequence ID" value="NZ_NUJB01000041.1"/>
</dbReference>
<name>A0A9X6XVF8_BACCE</name>
<evidence type="ECO:0000313" key="2">
    <source>
        <dbReference type="Proteomes" id="UP000219922"/>
    </source>
</evidence>
<proteinExistence type="predicted"/>
<organism evidence="1 2">
    <name type="scientific">Bacillus cereus</name>
    <dbReference type="NCBI Taxonomy" id="1396"/>
    <lineage>
        <taxon>Bacteria</taxon>
        <taxon>Bacillati</taxon>
        <taxon>Bacillota</taxon>
        <taxon>Bacilli</taxon>
        <taxon>Bacillales</taxon>
        <taxon>Bacillaceae</taxon>
        <taxon>Bacillus</taxon>
        <taxon>Bacillus cereus group</taxon>
    </lineage>
</organism>
<comment type="caution">
    <text evidence="1">The sequence shown here is derived from an EMBL/GenBank/DDBJ whole genome shotgun (WGS) entry which is preliminary data.</text>
</comment>
<dbReference type="AlphaFoldDB" id="A0A9X6XVF8"/>
<protein>
    <submittedName>
        <fullName evidence="1">Uncharacterized protein</fullName>
    </submittedName>
</protein>
<gene>
    <name evidence="1" type="ORF">CON36_33065</name>
</gene>
<evidence type="ECO:0000313" key="1">
    <source>
        <dbReference type="EMBL" id="PDZ94579.1"/>
    </source>
</evidence>
<dbReference type="Proteomes" id="UP000219922">
    <property type="component" value="Unassembled WGS sequence"/>
</dbReference>